<evidence type="ECO:0000313" key="1">
    <source>
        <dbReference type="EMBL" id="PSL41726.1"/>
    </source>
</evidence>
<sequence length="111" mass="12488">MIIEQAKEKLKQRANGETYDAVSAAIYILEEQQEKGLEKYGVSADDADLSKAEWARHLAEEMADGLIYVEALKEANEDESLDDLFNNWSAGLASFVIGAAYFWEVYSDEQD</sequence>
<evidence type="ECO:0000313" key="2">
    <source>
        <dbReference type="Proteomes" id="UP000242310"/>
    </source>
</evidence>
<comment type="caution">
    <text evidence="1">The sequence shown here is derived from an EMBL/GenBank/DDBJ whole genome shotgun (WGS) entry which is preliminary data.</text>
</comment>
<dbReference type="AlphaFoldDB" id="A0A2P8H679"/>
<protein>
    <submittedName>
        <fullName evidence="1">Uncharacterized protein</fullName>
    </submittedName>
</protein>
<dbReference type="OrthoDB" id="2918514at2"/>
<gene>
    <name evidence="1" type="ORF">B0H94_11839</name>
</gene>
<reference evidence="1 2" key="1">
    <citation type="submission" date="2018-03" db="EMBL/GenBank/DDBJ databases">
        <title>Genomic Encyclopedia of Type Strains, Phase III (KMG-III): the genomes of soil and plant-associated and newly described type strains.</title>
        <authorList>
            <person name="Whitman W."/>
        </authorList>
    </citation>
    <scope>NUCLEOTIDE SEQUENCE [LARGE SCALE GENOMIC DNA]</scope>
    <source>
        <strain evidence="1 2">CGMCC 1.07653</strain>
    </source>
</reference>
<proteinExistence type="predicted"/>
<dbReference type="Proteomes" id="UP000242310">
    <property type="component" value="Unassembled WGS sequence"/>
</dbReference>
<organism evidence="1 2">
    <name type="scientific">Salsuginibacillus halophilus</name>
    <dbReference type="NCBI Taxonomy" id="517424"/>
    <lineage>
        <taxon>Bacteria</taxon>
        <taxon>Bacillati</taxon>
        <taxon>Bacillota</taxon>
        <taxon>Bacilli</taxon>
        <taxon>Bacillales</taxon>
        <taxon>Bacillaceae</taxon>
        <taxon>Salsuginibacillus</taxon>
    </lineage>
</organism>
<keyword evidence="2" id="KW-1185">Reference proteome</keyword>
<dbReference type="RefSeq" id="WP_106589899.1">
    <property type="nucleotide sequence ID" value="NZ_PYAV01000018.1"/>
</dbReference>
<name>A0A2P8H679_9BACI</name>
<accession>A0A2P8H679</accession>
<dbReference type="EMBL" id="PYAV01000018">
    <property type="protein sequence ID" value="PSL41726.1"/>
    <property type="molecule type" value="Genomic_DNA"/>
</dbReference>